<gene>
    <name evidence="3" type="ORF">H7344_01485</name>
</gene>
<dbReference type="CDD" id="cd16936">
    <property type="entry name" value="HATPase_RsbW-like"/>
    <property type="match status" value="1"/>
</dbReference>
<dbReference type="Proteomes" id="UP000604001">
    <property type="component" value="Unassembled WGS sequence"/>
</dbReference>
<comment type="caution">
    <text evidence="3">The sequence shown here is derived from an EMBL/GenBank/DDBJ whole genome shotgun (WGS) entry which is preliminary data.</text>
</comment>
<feature type="domain" description="Histidine kinase/HSP90-like ATPase" evidence="2">
    <location>
        <begin position="11"/>
        <end position="131"/>
    </location>
</feature>
<keyword evidence="4" id="KW-1185">Reference proteome</keyword>
<evidence type="ECO:0000259" key="2">
    <source>
        <dbReference type="Pfam" id="PF13581"/>
    </source>
</evidence>
<dbReference type="InterPro" id="IPR036890">
    <property type="entry name" value="HATPase_C_sf"/>
</dbReference>
<keyword evidence="1" id="KW-0808">Transferase</keyword>
<keyword evidence="3" id="KW-0067">ATP-binding</keyword>
<reference evidence="3 4" key="1">
    <citation type="submission" date="2020-08" db="EMBL/GenBank/DDBJ databases">
        <title>novel species in genus Nocardioides.</title>
        <authorList>
            <person name="Zhang G."/>
        </authorList>
    </citation>
    <scope>NUCLEOTIDE SEQUENCE [LARGE SCALE GENOMIC DNA]</scope>
    <source>
        <strain evidence="3 4">SC8A-24</strain>
    </source>
</reference>
<dbReference type="RefSeq" id="WP_186344239.1">
    <property type="nucleotide sequence ID" value="NZ_BMMR01000001.1"/>
</dbReference>
<dbReference type="PANTHER" id="PTHR35526">
    <property type="entry name" value="ANTI-SIGMA-F FACTOR RSBW-RELATED"/>
    <property type="match status" value="1"/>
</dbReference>
<accession>A0ABR6U3H5</accession>
<dbReference type="InterPro" id="IPR050267">
    <property type="entry name" value="Anti-sigma-factor_SerPK"/>
</dbReference>
<evidence type="ECO:0000313" key="3">
    <source>
        <dbReference type="EMBL" id="MBC2958964.1"/>
    </source>
</evidence>
<dbReference type="PANTHER" id="PTHR35526:SF3">
    <property type="entry name" value="ANTI-SIGMA-F FACTOR RSBW"/>
    <property type="match status" value="1"/>
</dbReference>
<keyword evidence="3" id="KW-0547">Nucleotide-binding</keyword>
<dbReference type="SUPFAM" id="SSF55874">
    <property type="entry name" value="ATPase domain of HSP90 chaperone/DNA topoisomerase II/histidine kinase"/>
    <property type="match status" value="1"/>
</dbReference>
<dbReference type="EMBL" id="JACMYC010000001">
    <property type="protein sequence ID" value="MBC2958964.1"/>
    <property type="molecule type" value="Genomic_DNA"/>
</dbReference>
<name>A0ABR6U3H5_9ACTN</name>
<dbReference type="InterPro" id="IPR003594">
    <property type="entry name" value="HATPase_dom"/>
</dbReference>
<keyword evidence="1" id="KW-0418">Kinase</keyword>
<keyword evidence="1" id="KW-0723">Serine/threonine-protein kinase</keyword>
<proteinExistence type="predicted"/>
<dbReference type="Gene3D" id="3.30.565.10">
    <property type="entry name" value="Histidine kinase-like ATPase, C-terminal domain"/>
    <property type="match status" value="1"/>
</dbReference>
<organism evidence="3 4">
    <name type="scientific">Nocardioides deserti</name>
    <dbReference type="NCBI Taxonomy" id="1588644"/>
    <lineage>
        <taxon>Bacteria</taxon>
        <taxon>Bacillati</taxon>
        <taxon>Actinomycetota</taxon>
        <taxon>Actinomycetes</taxon>
        <taxon>Propionibacteriales</taxon>
        <taxon>Nocardioidaceae</taxon>
        <taxon>Nocardioides</taxon>
    </lineage>
</organism>
<sequence>MTDGRLVLSAPAVPEVLEVVHSMLAQLWARADSWEQRDRSRFELAVIEVLGNVVEHAYAHDAESGRRFDITLVADDERVVASLADNGLPVALDLSGVALPEDELAESGRGLALATAALDDLRYERVEGRNHWTLECRRGSAG</sequence>
<protein>
    <submittedName>
        <fullName evidence="3">ATP-binding protein</fullName>
    </submittedName>
</protein>
<dbReference type="Pfam" id="PF13581">
    <property type="entry name" value="HATPase_c_2"/>
    <property type="match status" value="1"/>
</dbReference>
<dbReference type="GO" id="GO:0005524">
    <property type="term" value="F:ATP binding"/>
    <property type="evidence" value="ECO:0007669"/>
    <property type="project" value="UniProtKB-KW"/>
</dbReference>
<evidence type="ECO:0000313" key="4">
    <source>
        <dbReference type="Proteomes" id="UP000604001"/>
    </source>
</evidence>
<evidence type="ECO:0000256" key="1">
    <source>
        <dbReference type="ARBA" id="ARBA00022527"/>
    </source>
</evidence>